<gene>
    <name evidence="1" type="ORF">C9F04_14870</name>
</gene>
<name>A0A659QA30_SALET</name>
<dbReference type="EMBL" id="PYKF01000478">
    <property type="protein sequence ID" value="TGC83355.1"/>
    <property type="molecule type" value="Genomic_DNA"/>
</dbReference>
<comment type="caution">
    <text evidence="1">The sequence shown here is derived from an EMBL/GenBank/DDBJ whole genome shotgun (WGS) entry which is preliminary data.</text>
</comment>
<dbReference type="InterPro" id="IPR005137">
    <property type="entry name" value="BtpA"/>
</dbReference>
<evidence type="ECO:0000313" key="2">
    <source>
        <dbReference type="Proteomes" id="UP000297749"/>
    </source>
</evidence>
<protein>
    <submittedName>
        <fullName evidence="1">SgcQ protein</fullName>
    </submittedName>
</protein>
<accession>A0A659QA30</accession>
<reference evidence="1 2" key="1">
    <citation type="submission" date="2018-03" db="EMBL/GenBank/DDBJ databases">
        <title>Non-Typhoidal Salmonella genome sequencing and assembly.</title>
        <authorList>
            <person name="Matchawe C."/>
        </authorList>
    </citation>
    <scope>NUCLEOTIDE SEQUENCE [LARGE SCALE GENOMIC DNA]</scope>
    <source>
        <strain evidence="1 2">32eva</strain>
    </source>
</reference>
<dbReference type="AlphaFoldDB" id="A0A659QA30"/>
<sequence>MSWLKEVIGTEKAVIAMCHLRALPGDPGFDTKKGKNWVIDRAHDD</sequence>
<evidence type="ECO:0000313" key="1">
    <source>
        <dbReference type="EMBL" id="TGC83355.1"/>
    </source>
</evidence>
<proteinExistence type="predicted"/>
<feature type="non-terminal residue" evidence="1">
    <location>
        <position position="45"/>
    </location>
</feature>
<dbReference type="Proteomes" id="UP000297749">
    <property type="component" value="Unassembled WGS sequence"/>
</dbReference>
<dbReference type="Pfam" id="PF03437">
    <property type="entry name" value="BtpA"/>
    <property type="match status" value="1"/>
</dbReference>
<organism evidence="1 2">
    <name type="scientific">Salmonella enterica subsp. enterica serovar Wilhelmsburg</name>
    <dbReference type="NCBI Taxonomy" id="1960126"/>
    <lineage>
        <taxon>Bacteria</taxon>
        <taxon>Pseudomonadati</taxon>
        <taxon>Pseudomonadota</taxon>
        <taxon>Gammaproteobacteria</taxon>
        <taxon>Enterobacterales</taxon>
        <taxon>Enterobacteriaceae</taxon>
        <taxon>Salmonella</taxon>
    </lineage>
</organism>